<comment type="subcellular location">
    <subcellularLocation>
        <location evidence="1">Membrane</location>
        <topology evidence="1">Multi-pass membrane protein</topology>
    </subcellularLocation>
</comment>
<feature type="transmembrane region" description="Helical" evidence="8">
    <location>
        <begin position="42"/>
        <end position="66"/>
    </location>
</feature>
<dbReference type="AlphaFoldDB" id="A0AAD7FNW5"/>
<comment type="pathway">
    <text evidence="2">Glycolipid biosynthesis; glycosylphosphatidylinositol-anchor biosynthesis.</text>
</comment>
<evidence type="ECO:0000256" key="1">
    <source>
        <dbReference type="ARBA" id="ARBA00004141"/>
    </source>
</evidence>
<keyword evidence="7 8" id="KW-0472">Membrane</keyword>
<dbReference type="PANTHER" id="PTHR12982">
    <property type="entry name" value="PHOSPHATIDYLINOSITOL GLYCAN, CLASS C"/>
    <property type="match status" value="1"/>
</dbReference>
<evidence type="ECO:0000256" key="2">
    <source>
        <dbReference type="ARBA" id="ARBA00004687"/>
    </source>
</evidence>
<keyword evidence="6 8" id="KW-1133">Transmembrane helix</keyword>
<feature type="transmembrane region" description="Helical" evidence="8">
    <location>
        <begin position="254"/>
        <end position="274"/>
    </location>
</feature>
<dbReference type="EMBL" id="JARKIF010000009">
    <property type="protein sequence ID" value="KAJ7630958.1"/>
    <property type="molecule type" value="Genomic_DNA"/>
</dbReference>
<dbReference type="Pfam" id="PF06432">
    <property type="entry name" value="GPI2"/>
    <property type="match status" value="1"/>
</dbReference>
<keyword evidence="4" id="KW-0337">GPI-anchor biosynthesis</keyword>
<evidence type="ECO:0000256" key="6">
    <source>
        <dbReference type="ARBA" id="ARBA00022989"/>
    </source>
</evidence>
<keyword evidence="9" id="KW-0808">Transferase</keyword>
<dbReference type="InterPro" id="IPR009450">
    <property type="entry name" value="Plno_GlcNAc_GPI2"/>
</dbReference>
<dbReference type="GO" id="GO:0000506">
    <property type="term" value="C:glycosylphosphatidylinositol-N-acetylglucosaminyltransferase (GPI-GnT) complex"/>
    <property type="evidence" value="ECO:0007669"/>
    <property type="project" value="TreeGrafter"/>
</dbReference>
<dbReference type="PANTHER" id="PTHR12982:SF0">
    <property type="entry name" value="PHOSPHATIDYLINOSITOL N-ACETYLGLUCOSAMINYLTRANSFERASE SUBUNIT C"/>
    <property type="match status" value="1"/>
</dbReference>
<accession>A0AAD7FNW5</accession>
<evidence type="ECO:0000256" key="5">
    <source>
        <dbReference type="ARBA" id="ARBA00022692"/>
    </source>
</evidence>
<evidence type="ECO:0000313" key="10">
    <source>
        <dbReference type="Proteomes" id="UP001221142"/>
    </source>
</evidence>
<reference evidence="9" key="1">
    <citation type="submission" date="2023-03" db="EMBL/GenBank/DDBJ databases">
        <title>Massive genome expansion in bonnet fungi (Mycena s.s.) driven by repeated elements and novel gene families across ecological guilds.</title>
        <authorList>
            <consortium name="Lawrence Berkeley National Laboratory"/>
            <person name="Harder C.B."/>
            <person name="Miyauchi S."/>
            <person name="Viragh M."/>
            <person name="Kuo A."/>
            <person name="Thoen E."/>
            <person name="Andreopoulos B."/>
            <person name="Lu D."/>
            <person name="Skrede I."/>
            <person name="Drula E."/>
            <person name="Henrissat B."/>
            <person name="Morin E."/>
            <person name="Kohler A."/>
            <person name="Barry K."/>
            <person name="LaButti K."/>
            <person name="Morin E."/>
            <person name="Salamov A."/>
            <person name="Lipzen A."/>
            <person name="Mereny Z."/>
            <person name="Hegedus B."/>
            <person name="Baldrian P."/>
            <person name="Stursova M."/>
            <person name="Weitz H."/>
            <person name="Taylor A."/>
            <person name="Grigoriev I.V."/>
            <person name="Nagy L.G."/>
            <person name="Martin F."/>
            <person name="Kauserud H."/>
        </authorList>
    </citation>
    <scope>NUCLEOTIDE SEQUENCE</scope>
    <source>
        <strain evidence="9">9284</strain>
    </source>
</reference>
<feature type="transmembrane region" description="Helical" evidence="8">
    <location>
        <begin position="78"/>
        <end position="97"/>
    </location>
</feature>
<keyword evidence="5 8" id="KW-0812">Transmembrane</keyword>
<dbReference type="Proteomes" id="UP001221142">
    <property type="component" value="Unassembled WGS sequence"/>
</dbReference>
<keyword evidence="9" id="KW-0328">Glycosyltransferase</keyword>
<evidence type="ECO:0000256" key="4">
    <source>
        <dbReference type="ARBA" id="ARBA00022502"/>
    </source>
</evidence>
<evidence type="ECO:0000256" key="7">
    <source>
        <dbReference type="ARBA" id="ARBA00023136"/>
    </source>
</evidence>
<evidence type="ECO:0000256" key="3">
    <source>
        <dbReference type="ARBA" id="ARBA00008321"/>
    </source>
</evidence>
<sequence>MPDDSESHKILWKRHENRPDNYVSPSFLKSLRTNDNFRPYTYWPLVLLACALTQHLATIFIFVSVFVRLKENYLNPRILVWTSVGCFLTGYLFWELLDRTGLSHEHRRANRVKALKSSILIFLALMSLSPVLRTLTAATSSDSIWALSATLFALNALLADYSSLSPFNAVNRLTSVLSMNAAISASVVLASRLANDVAVFALILFSVQAFALFPRLRHRLGVSSCPPVFQVAFTLILSCLSIIVTMPLSRTVTWIYSAVQFGVTFLAPAVLVWAQKFKNEIRGPWDVAIPKVN</sequence>
<comment type="similarity">
    <text evidence="3">Belongs to the PIGC family.</text>
</comment>
<protein>
    <submittedName>
        <fullName evidence="9">Phosphatidylinositol N-acetylglucosaminyltransferase subunit C</fullName>
    </submittedName>
</protein>
<evidence type="ECO:0000256" key="8">
    <source>
        <dbReference type="SAM" id="Phobius"/>
    </source>
</evidence>
<proteinExistence type="inferred from homology"/>
<organism evidence="9 10">
    <name type="scientific">Roridomyces roridus</name>
    <dbReference type="NCBI Taxonomy" id="1738132"/>
    <lineage>
        <taxon>Eukaryota</taxon>
        <taxon>Fungi</taxon>
        <taxon>Dikarya</taxon>
        <taxon>Basidiomycota</taxon>
        <taxon>Agaricomycotina</taxon>
        <taxon>Agaricomycetes</taxon>
        <taxon>Agaricomycetidae</taxon>
        <taxon>Agaricales</taxon>
        <taxon>Marasmiineae</taxon>
        <taxon>Mycenaceae</taxon>
        <taxon>Roridomyces</taxon>
    </lineage>
</organism>
<comment type="caution">
    <text evidence="9">The sequence shown here is derived from an EMBL/GenBank/DDBJ whole genome shotgun (WGS) entry which is preliminary data.</text>
</comment>
<keyword evidence="10" id="KW-1185">Reference proteome</keyword>
<dbReference type="PIRSF" id="PIRSF016104">
    <property type="entry name" value="GPI2"/>
    <property type="match status" value="1"/>
</dbReference>
<feature type="transmembrane region" description="Helical" evidence="8">
    <location>
        <begin position="197"/>
        <end position="216"/>
    </location>
</feature>
<dbReference type="GO" id="GO:0006506">
    <property type="term" value="P:GPI anchor biosynthetic process"/>
    <property type="evidence" value="ECO:0007669"/>
    <property type="project" value="UniProtKB-KW"/>
</dbReference>
<dbReference type="GO" id="GO:0016757">
    <property type="term" value="F:glycosyltransferase activity"/>
    <property type="evidence" value="ECO:0007669"/>
    <property type="project" value="UniProtKB-KW"/>
</dbReference>
<gene>
    <name evidence="9" type="ORF">FB45DRAFT_747100</name>
</gene>
<name>A0AAD7FNW5_9AGAR</name>
<evidence type="ECO:0000313" key="9">
    <source>
        <dbReference type="EMBL" id="KAJ7630958.1"/>
    </source>
</evidence>
<feature type="transmembrane region" description="Helical" evidence="8">
    <location>
        <begin position="118"/>
        <end position="138"/>
    </location>
</feature>
<feature type="transmembrane region" description="Helical" evidence="8">
    <location>
        <begin position="228"/>
        <end position="248"/>
    </location>
</feature>